<evidence type="ECO:0000313" key="3">
    <source>
        <dbReference type="Proteomes" id="UP000198757"/>
    </source>
</evidence>
<proteinExistence type="predicted"/>
<dbReference type="Proteomes" id="UP000198757">
    <property type="component" value="Unassembled WGS sequence"/>
</dbReference>
<evidence type="ECO:0008006" key="4">
    <source>
        <dbReference type="Google" id="ProtNLM"/>
    </source>
</evidence>
<name>A0A1G6XMI3_NIADE</name>
<dbReference type="OrthoDB" id="680558at2"/>
<dbReference type="AlphaFoldDB" id="A0A1G6XMI3"/>
<feature type="region of interest" description="Disordered" evidence="1">
    <location>
        <begin position="26"/>
        <end position="62"/>
    </location>
</feature>
<organism evidence="2 3">
    <name type="scientific">Niabella drilacis (strain DSM 25811 / CCM 8410 / CCUG 62505 / LMG 26954 / E90)</name>
    <dbReference type="NCBI Taxonomy" id="1285928"/>
    <lineage>
        <taxon>Bacteria</taxon>
        <taxon>Pseudomonadati</taxon>
        <taxon>Bacteroidota</taxon>
        <taxon>Chitinophagia</taxon>
        <taxon>Chitinophagales</taxon>
        <taxon>Chitinophagaceae</taxon>
        <taxon>Niabella</taxon>
    </lineage>
</organism>
<sequence length="62" mass="6702">MNRNTRNGLLALGLAAAAAWYKMSPEQKSNVKNKVSDWGNKLKDGLSNLKKQAGQPNTQSAS</sequence>
<dbReference type="RefSeq" id="WP_090391963.1">
    <property type="nucleotide sequence ID" value="NZ_FMZO01000013.1"/>
</dbReference>
<evidence type="ECO:0000256" key="1">
    <source>
        <dbReference type="SAM" id="MobiDB-lite"/>
    </source>
</evidence>
<reference evidence="3" key="1">
    <citation type="submission" date="2016-10" db="EMBL/GenBank/DDBJ databases">
        <authorList>
            <person name="Varghese N."/>
            <person name="Submissions S."/>
        </authorList>
    </citation>
    <scope>NUCLEOTIDE SEQUENCE [LARGE SCALE GENOMIC DNA]</scope>
    <source>
        <strain evidence="3">DSM 25811 / CCM 8410 / LMG 26954 / E90</strain>
    </source>
</reference>
<protein>
    <recommendedName>
        <fullName evidence="4">YtxH-like protein</fullName>
    </recommendedName>
</protein>
<keyword evidence="3" id="KW-1185">Reference proteome</keyword>
<evidence type="ECO:0000313" key="2">
    <source>
        <dbReference type="EMBL" id="SDD79388.1"/>
    </source>
</evidence>
<gene>
    <name evidence="2" type="ORF">SAMN04487894_113128</name>
</gene>
<accession>A0A1G6XMI3</accession>
<dbReference type="EMBL" id="FMZO01000013">
    <property type="protein sequence ID" value="SDD79388.1"/>
    <property type="molecule type" value="Genomic_DNA"/>
</dbReference>